<organism evidence="1 2">
    <name type="scientific">Desmophyllum pertusum</name>
    <dbReference type="NCBI Taxonomy" id="174260"/>
    <lineage>
        <taxon>Eukaryota</taxon>
        <taxon>Metazoa</taxon>
        <taxon>Cnidaria</taxon>
        <taxon>Anthozoa</taxon>
        <taxon>Hexacorallia</taxon>
        <taxon>Scleractinia</taxon>
        <taxon>Caryophylliina</taxon>
        <taxon>Caryophylliidae</taxon>
        <taxon>Desmophyllum</taxon>
    </lineage>
</organism>
<evidence type="ECO:0000313" key="1">
    <source>
        <dbReference type="EMBL" id="KAJ7376904.1"/>
    </source>
</evidence>
<gene>
    <name evidence="1" type="ORF">OS493_031785</name>
</gene>
<reference evidence="1" key="1">
    <citation type="submission" date="2023-01" db="EMBL/GenBank/DDBJ databases">
        <title>Genome assembly of the deep-sea coral Lophelia pertusa.</title>
        <authorList>
            <person name="Herrera S."/>
            <person name="Cordes E."/>
        </authorList>
    </citation>
    <scope>NUCLEOTIDE SEQUENCE</scope>
    <source>
        <strain evidence="1">USNM1676648</strain>
        <tissue evidence="1">Polyp</tissue>
    </source>
</reference>
<proteinExistence type="predicted"/>
<protein>
    <submittedName>
        <fullName evidence="1">Uncharacterized protein</fullName>
    </submittedName>
</protein>
<keyword evidence="2" id="KW-1185">Reference proteome</keyword>
<accession>A0A9X0CXC1</accession>
<dbReference type="EMBL" id="MU826387">
    <property type="protein sequence ID" value="KAJ7376904.1"/>
    <property type="molecule type" value="Genomic_DNA"/>
</dbReference>
<dbReference type="Proteomes" id="UP001163046">
    <property type="component" value="Unassembled WGS sequence"/>
</dbReference>
<dbReference type="AlphaFoldDB" id="A0A9X0CXC1"/>
<evidence type="ECO:0000313" key="2">
    <source>
        <dbReference type="Proteomes" id="UP001163046"/>
    </source>
</evidence>
<dbReference type="OrthoDB" id="10065203at2759"/>
<sequence>MTQPHKFHLFNCDSIYELSVVEDLLKGTKAKLGFEFSVEKHNFTLSEMSELSTKTIPEMQIDFAMFVVHAHESVLSINNDGGYSKVYRALLQATDLAILGCSVSNDSMPAARLPLERDVMSQPWHPPDNTGRVTVMLKTQLRKGRISYQPGDVQIWYPGFKVPDYIIQNLWEKYCHTPEAVVKIEISNGDLRCSVDSKSKESREDDGIQIAANETVMLHTRVRYGQVSVDKDDLEFIYPNWEVPQYIIQTLQRDHRSTPNGELYIISDKQGNLRHRVNISRKDQIYSYGNRSKGAFFKKP</sequence>
<name>A0A9X0CXC1_9CNID</name>
<comment type="caution">
    <text evidence="1">The sequence shown here is derived from an EMBL/GenBank/DDBJ whole genome shotgun (WGS) entry which is preliminary data.</text>
</comment>